<gene>
    <name evidence="9" type="ORF">WJX81_005320</name>
</gene>
<dbReference type="InterPro" id="IPR000061">
    <property type="entry name" value="Surp"/>
</dbReference>
<dbReference type="PANTHER" id="PTHR13161">
    <property type="entry name" value="SPLICING FACTOR SUPPRESSOR OF WHITE APRICOT"/>
    <property type="match status" value="1"/>
</dbReference>
<keyword evidence="4" id="KW-0805">Transcription regulation</keyword>
<evidence type="ECO:0000256" key="4">
    <source>
        <dbReference type="ARBA" id="ARBA00023015"/>
    </source>
</evidence>
<dbReference type="SMART" id="SM01141">
    <property type="entry name" value="DRY_EERY"/>
    <property type="match status" value="1"/>
</dbReference>
<dbReference type="SMART" id="SM00648">
    <property type="entry name" value="SWAP"/>
    <property type="match status" value="1"/>
</dbReference>
<keyword evidence="10" id="KW-1185">Reference proteome</keyword>
<dbReference type="GO" id="GO:0000395">
    <property type="term" value="P:mRNA 5'-splice site recognition"/>
    <property type="evidence" value="ECO:0007669"/>
    <property type="project" value="TreeGrafter"/>
</dbReference>
<protein>
    <recommendedName>
        <fullName evidence="8">SURP motif domain-containing protein</fullName>
    </recommendedName>
</protein>
<sequence>MSRQRGARRPPDRFAGVTGPGGASDVPVFITYGTACNVFHDAEVTAALESGGHLLQSANGATVDRYDARLLLDPAADTLSQLRSRGALADDQAASGDDEPEEALDAERYADLGCSDSPGSSSNDADPPAPADAPPGRGRPTPGGAGAYREVSFTYAGSGVADDAGGEPGGGAVAAAVDGHLGEAPQFVPRFDVAIPERLVARLPRSAREQKIMAQTARFVREAGGQAEFVLRVRQAANPAFAFLAHGDRCHAYFRWLLDVAPRELPDEPQQSAPAVTERPSAPAGPTDSSSAPAAAEPSALQSLHVYADALDADSRGPLAIQLCRRPSTAEHPR</sequence>
<dbReference type="SUPFAM" id="SSF109905">
    <property type="entry name" value="Surp module (SWAP domain)"/>
    <property type="match status" value="1"/>
</dbReference>
<comment type="caution">
    <text evidence="9">The sequence shown here is derived from an EMBL/GenBank/DDBJ whole genome shotgun (WGS) entry which is preliminary data.</text>
</comment>
<dbReference type="EMBL" id="JALJOU010000082">
    <property type="protein sequence ID" value="KAK9822859.1"/>
    <property type="molecule type" value="Genomic_DNA"/>
</dbReference>
<evidence type="ECO:0000256" key="3">
    <source>
        <dbReference type="ARBA" id="ARBA00022884"/>
    </source>
</evidence>
<evidence type="ECO:0000256" key="1">
    <source>
        <dbReference type="ARBA" id="ARBA00022664"/>
    </source>
</evidence>
<accession>A0AAW1QN31</accession>
<feature type="domain" description="SURP motif" evidence="8">
    <location>
        <begin position="212"/>
        <end position="254"/>
    </location>
</feature>
<feature type="region of interest" description="Disordered" evidence="7">
    <location>
        <begin position="266"/>
        <end position="298"/>
    </location>
</feature>
<dbReference type="Pfam" id="PF09750">
    <property type="entry name" value="DRY_EERY"/>
    <property type="match status" value="1"/>
</dbReference>
<keyword evidence="5" id="KW-0804">Transcription</keyword>
<organism evidence="9 10">
    <name type="scientific">Elliptochloris bilobata</name>
    <dbReference type="NCBI Taxonomy" id="381761"/>
    <lineage>
        <taxon>Eukaryota</taxon>
        <taxon>Viridiplantae</taxon>
        <taxon>Chlorophyta</taxon>
        <taxon>core chlorophytes</taxon>
        <taxon>Trebouxiophyceae</taxon>
        <taxon>Trebouxiophyceae incertae sedis</taxon>
        <taxon>Elliptochloris clade</taxon>
        <taxon>Elliptochloris</taxon>
    </lineage>
</organism>
<dbReference type="Pfam" id="PF01805">
    <property type="entry name" value="Surp"/>
    <property type="match status" value="1"/>
</dbReference>
<keyword evidence="2" id="KW-0677">Repeat</keyword>
<evidence type="ECO:0000256" key="2">
    <source>
        <dbReference type="ARBA" id="ARBA00022737"/>
    </source>
</evidence>
<evidence type="ECO:0000259" key="8">
    <source>
        <dbReference type="PROSITE" id="PS50128"/>
    </source>
</evidence>
<evidence type="ECO:0000256" key="6">
    <source>
        <dbReference type="ARBA" id="ARBA00023187"/>
    </source>
</evidence>
<dbReference type="InterPro" id="IPR040397">
    <property type="entry name" value="SWAP"/>
</dbReference>
<evidence type="ECO:0000313" key="9">
    <source>
        <dbReference type="EMBL" id="KAK9822859.1"/>
    </source>
</evidence>
<proteinExistence type="predicted"/>
<evidence type="ECO:0000313" key="10">
    <source>
        <dbReference type="Proteomes" id="UP001445335"/>
    </source>
</evidence>
<dbReference type="Proteomes" id="UP001445335">
    <property type="component" value="Unassembled WGS sequence"/>
</dbReference>
<keyword evidence="3" id="KW-0694">RNA-binding</keyword>
<feature type="region of interest" description="Disordered" evidence="7">
    <location>
        <begin position="111"/>
        <end position="148"/>
    </location>
</feature>
<dbReference type="GO" id="GO:0003723">
    <property type="term" value="F:RNA binding"/>
    <property type="evidence" value="ECO:0007669"/>
    <property type="project" value="UniProtKB-KW"/>
</dbReference>
<reference evidence="9 10" key="1">
    <citation type="journal article" date="2024" name="Nat. Commun.">
        <title>Phylogenomics reveals the evolutionary origins of lichenization in chlorophyte algae.</title>
        <authorList>
            <person name="Puginier C."/>
            <person name="Libourel C."/>
            <person name="Otte J."/>
            <person name="Skaloud P."/>
            <person name="Haon M."/>
            <person name="Grisel S."/>
            <person name="Petersen M."/>
            <person name="Berrin J.G."/>
            <person name="Delaux P.M."/>
            <person name="Dal Grande F."/>
            <person name="Keller J."/>
        </authorList>
    </citation>
    <scope>NUCLEOTIDE SEQUENCE [LARGE SCALE GENOMIC DNA]</scope>
    <source>
        <strain evidence="9 10">SAG 245.80</strain>
    </source>
</reference>
<evidence type="ECO:0000256" key="7">
    <source>
        <dbReference type="SAM" id="MobiDB-lite"/>
    </source>
</evidence>
<dbReference type="Gene3D" id="1.10.10.790">
    <property type="entry name" value="Surp module"/>
    <property type="match status" value="1"/>
</dbReference>
<dbReference type="PANTHER" id="PTHR13161:SF15">
    <property type="entry name" value="SPLICING FACTOR, SUPPRESSOR OF WHITE-APRICOT HOMOLOG"/>
    <property type="match status" value="1"/>
</dbReference>
<feature type="compositionally biased region" description="Low complexity" evidence="7">
    <location>
        <begin position="280"/>
        <end position="298"/>
    </location>
</feature>
<dbReference type="PROSITE" id="PS50128">
    <property type="entry name" value="SURP"/>
    <property type="match status" value="1"/>
</dbReference>
<dbReference type="InterPro" id="IPR019147">
    <property type="entry name" value="SWAP_N_domain"/>
</dbReference>
<evidence type="ECO:0000256" key="5">
    <source>
        <dbReference type="ARBA" id="ARBA00023163"/>
    </source>
</evidence>
<feature type="compositionally biased region" description="Low complexity" evidence="7">
    <location>
        <begin position="115"/>
        <end position="126"/>
    </location>
</feature>
<dbReference type="InterPro" id="IPR035967">
    <property type="entry name" value="SWAP/Surp_sf"/>
</dbReference>
<dbReference type="AlphaFoldDB" id="A0AAW1QN31"/>
<keyword evidence="6" id="KW-0508">mRNA splicing</keyword>
<feature type="region of interest" description="Disordered" evidence="7">
    <location>
        <begin position="1"/>
        <end position="20"/>
    </location>
</feature>
<name>A0AAW1QN31_9CHLO</name>
<keyword evidence="1" id="KW-0507">mRNA processing</keyword>